<organism evidence="1 2">
    <name type="scientific">Puccinia striiformis</name>
    <dbReference type="NCBI Taxonomy" id="27350"/>
    <lineage>
        <taxon>Eukaryota</taxon>
        <taxon>Fungi</taxon>
        <taxon>Dikarya</taxon>
        <taxon>Basidiomycota</taxon>
        <taxon>Pucciniomycotina</taxon>
        <taxon>Pucciniomycetes</taxon>
        <taxon>Pucciniales</taxon>
        <taxon>Pucciniaceae</taxon>
        <taxon>Puccinia</taxon>
    </lineage>
</organism>
<reference evidence="1" key="1">
    <citation type="submission" date="2017-12" db="EMBL/GenBank/DDBJ databases">
        <title>Gene loss provides genomic basis for host adaptation in cereal stripe rust fungi.</title>
        <authorList>
            <person name="Xia C."/>
        </authorList>
    </citation>
    <scope>NUCLEOTIDE SEQUENCE [LARGE SCALE GENOMIC DNA]</scope>
    <source>
        <strain evidence="1">93-210</strain>
    </source>
</reference>
<name>A0A2S4URH4_9BASI</name>
<accession>A0A2S4URH4</accession>
<proteinExistence type="predicted"/>
<protein>
    <submittedName>
        <fullName evidence="1">Uncharacterized protein</fullName>
    </submittedName>
</protein>
<evidence type="ECO:0000313" key="1">
    <source>
        <dbReference type="EMBL" id="POV99859.1"/>
    </source>
</evidence>
<comment type="caution">
    <text evidence="1">The sequence shown here is derived from an EMBL/GenBank/DDBJ whole genome shotgun (WGS) entry which is preliminary data.</text>
</comment>
<dbReference type="Proteomes" id="UP000239156">
    <property type="component" value="Unassembled WGS sequence"/>
</dbReference>
<dbReference type="PANTHER" id="PTHR48471:SF1">
    <property type="entry name" value="DDE TNP4 DOMAIN-CONTAINING PROTEIN"/>
    <property type="match status" value="1"/>
</dbReference>
<keyword evidence="2" id="KW-1185">Reference proteome</keyword>
<dbReference type="VEuPathDB" id="FungiDB:PSTT_13499"/>
<dbReference type="EMBL" id="PKSL01000191">
    <property type="protein sequence ID" value="POV99859.1"/>
    <property type="molecule type" value="Genomic_DNA"/>
</dbReference>
<evidence type="ECO:0000313" key="2">
    <source>
        <dbReference type="Proteomes" id="UP000239156"/>
    </source>
</evidence>
<sequence length="162" mass="18168">MDPSPFHELDLTNRPDTHVSGIMYGPIRNQSVAQRQQEDEEAVLLIISLAILGESRPFRQLQTYLTRGDLPGNPRSDSAWAYLYSARNNRAFITTMGVNVRTFDELLSRFSIHWAAGTIPRNDVNPNGDPQVGRQSLDAVWNYSLGGVRAWRGNSQLVRGVS</sequence>
<dbReference type="AlphaFoldDB" id="A0A2S4URH4"/>
<dbReference type="PANTHER" id="PTHR48471">
    <property type="entry name" value="DDE TNP4 DOMAIN-CONTAINING PROTEIN"/>
    <property type="match status" value="1"/>
</dbReference>
<gene>
    <name evidence="1" type="ORF">PSTT_13499</name>
</gene>
<dbReference type="VEuPathDB" id="FungiDB:PSHT_07969"/>